<evidence type="ECO:0000256" key="10">
    <source>
        <dbReference type="SAM" id="SignalP"/>
    </source>
</evidence>
<dbReference type="RefSeq" id="WP_037445087.1">
    <property type="nucleotide sequence ID" value="NZ_JPEO01000018.1"/>
</dbReference>
<keyword evidence="6 8" id="KW-0472">Membrane</keyword>
<feature type="domain" description="TonB-dependent receptor-like beta-barrel" evidence="11">
    <location>
        <begin position="286"/>
        <end position="727"/>
    </location>
</feature>
<evidence type="ECO:0000256" key="2">
    <source>
        <dbReference type="ARBA" id="ARBA00022448"/>
    </source>
</evidence>
<comment type="similarity">
    <text evidence="8 9">Belongs to the TonB-dependent receptor family.</text>
</comment>
<feature type="chain" id="PRO_5001905898" evidence="10">
    <location>
        <begin position="22"/>
        <end position="758"/>
    </location>
</feature>
<dbReference type="Pfam" id="PF13620">
    <property type="entry name" value="CarboxypepD_reg"/>
    <property type="match status" value="1"/>
</dbReference>
<gene>
    <name evidence="13" type="ORF">HR45_16670</name>
</gene>
<name>A0A094JEI8_9GAMM</name>
<evidence type="ECO:0000256" key="9">
    <source>
        <dbReference type="RuleBase" id="RU003357"/>
    </source>
</evidence>
<comment type="caution">
    <text evidence="13">The sequence shown here is derived from an EMBL/GenBank/DDBJ whole genome shotgun (WGS) entry which is preliminary data.</text>
</comment>
<dbReference type="InterPro" id="IPR000531">
    <property type="entry name" value="Beta-barrel_TonB"/>
</dbReference>
<dbReference type="Pfam" id="PF00593">
    <property type="entry name" value="TonB_dep_Rec_b-barrel"/>
    <property type="match status" value="1"/>
</dbReference>
<feature type="domain" description="TonB-dependent receptor plug" evidence="12">
    <location>
        <begin position="115"/>
        <end position="220"/>
    </location>
</feature>
<keyword evidence="14" id="KW-1185">Reference proteome</keyword>
<dbReference type="SUPFAM" id="SSF49464">
    <property type="entry name" value="Carboxypeptidase regulatory domain-like"/>
    <property type="match status" value="1"/>
</dbReference>
<dbReference type="Proteomes" id="UP000029264">
    <property type="component" value="Unassembled WGS sequence"/>
</dbReference>
<dbReference type="Gene3D" id="2.60.40.1120">
    <property type="entry name" value="Carboxypeptidase-like, regulatory domain"/>
    <property type="match status" value="1"/>
</dbReference>
<evidence type="ECO:0000259" key="12">
    <source>
        <dbReference type="Pfam" id="PF07715"/>
    </source>
</evidence>
<dbReference type="GO" id="GO:0009279">
    <property type="term" value="C:cell outer membrane"/>
    <property type="evidence" value="ECO:0007669"/>
    <property type="project" value="UniProtKB-SubCell"/>
</dbReference>
<evidence type="ECO:0000256" key="1">
    <source>
        <dbReference type="ARBA" id="ARBA00004571"/>
    </source>
</evidence>
<keyword evidence="13" id="KW-0675">Receptor</keyword>
<dbReference type="PANTHER" id="PTHR30069:SF40">
    <property type="entry name" value="TONB-DEPENDENT RECEPTOR NMB0964-RELATED"/>
    <property type="match status" value="1"/>
</dbReference>
<dbReference type="Gene3D" id="2.170.130.10">
    <property type="entry name" value="TonB-dependent receptor, plug domain"/>
    <property type="match status" value="1"/>
</dbReference>
<keyword evidence="10" id="KW-0732">Signal</keyword>
<dbReference type="InterPro" id="IPR008969">
    <property type="entry name" value="CarboxyPept-like_regulatory"/>
</dbReference>
<evidence type="ECO:0000256" key="7">
    <source>
        <dbReference type="ARBA" id="ARBA00023237"/>
    </source>
</evidence>
<dbReference type="InterPro" id="IPR037066">
    <property type="entry name" value="Plug_dom_sf"/>
</dbReference>
<keyword evidence="2 8" id="KW-0813">Transport</keyword>
<accession>A0A094JEI8</accession>
<evidence type="ECO:0000256" key="4">
    <source>
        <dbReference type="ARBA" id="ARBA00022692"/>
    </source>
</evidence>
<sequence>MKLAVLTMALASAGVCSTAFAAQLQGKITDTQGNAVANALVSVDGGNQTTADAQGRYSLSVSDNSHLHLHISSDLYKHAERDVRVGTGVVTEDFSLTKSKIENIVVTASPLGRSAMESSTPVSVLTEDQLKLNTEPTLGDTLDKLPGVQATHFGAGASRPIIRGMDGPRVKVLENGLSVGDASTVSADHAVTAEAASAQQIEILRGPGTLMYGNGAIGGVVNVVDKRISEQPIEGMNGSVGARYDSANNGKTLNADISGGKDGFNWHLDGTRRRTNSYDIPGDAILGDNSTHGTVDNTQLQLDEYAGGVGYAGDKGFIGVSGTRTESNYGIPLKGEEDEPHITIDLKKTAWQLHGGLLDPFTGFSKIRLDAGYTDYQHAEEENGDADTFFYNKQSEARVTLNNKPWAEWQGSMGLHVTHRDFSVDGEEQLTPNSKTDTVAAFIVQERKVDDFRFELGARVEHYKLDPEAMTLDTLEGEAEYQPNQISDTNITASAGVVWDFDPSYNLSVALTRAERSATAEELYSYGPHDATQSFELGSEFQIVDGNIITNASTADKEIANNIDVTLRKLDGAWTGSVSMAYNRVDNFFYEANTGLVAADLTNSDEEGDMPVYQYQQGDAQLFSIEAQANIPFNDNWSLDMFSDYTRAKLVDGGNLPRISPMRFGSTLNYDMEQWHADLGMVAYAKQDKTAANETDTAGYALVNAAVTYRIYTDNGDLFVYLKGNNLTDKEARPHTSLLKDYAPLMGRNVMLGVNYNF</sequence>
<keyword evidence="7 8" id="KW-0998">Cell outer membrane</keyword>
<evidence type="ECO:0000256" key="8">
    <source>
        <dbReference type="PROSITE-ProRule" id="PRU01360"/>
    </source>
</evidence>
<dbReference type="STRING" id="1515746.HR45_16670"/>
<dbReference type="Pfam" id="PF07715">
    <property type="entry name" value="Plug"/>
    <property type="match status" value="1"/>
</dbReference>
<dbReference type="InterPro" id="IPR012910">
    <property type="entry name" value="Plug_dom"/>
</dbReference>
<evidence type="ECO:0000313" key="14">
    <source>
        <dbReference type="Proteomes" id="UP000029264"/>
    </source>
</evidence>
<proteinExistence type="inferred from homology"/>
<evidence type="ECO:0000259" key="11">
    <source>
        <dbReference type="Pfam" id="PF00593"/>
    </source>
</evidence>
<dbReference type="SUPFAM" id="SSF56935">
    <property type="entry name" value="Porins"/>
    <property type="match status" value="1"/>
</dbReference>
<dbReference type="GO" id="GO:0044718">
    <property type="term" value="P:siderophore transmembrane transport"/>
    <property type="evidence" value="ECO:0007669"/>
    <property type="project" value="TreeGrafter"/>
</dbReference>
<dbReference type="OrthoDB" id="9795928at2"/>
<keyword evidence="3 8" id="KW-1134">Transmembrane beta strand</keyword>
<evidence type="ECO:0000313" key="13">
    <source>
        <dbReference type="EMBL" id="KFZ36449.1"/>
    </source>
</evidence>
<evidence type="ECO:0000256" key="3">
    <source>
        <dbReference type="ARBA" id="ARBA00022452"/>
    </source>
</evidence>
<dbReference type="InterPro" id="IPR039426">
    <property type="entry name" value="TonB-dep_rcpt-like"/>
</dbReference>
<reference evidence="13 14" key="1">
    <citation type="submission" date="2014-06" db="EMBL/GenBank/DDBJ databases">
        <title>Shewanella sp. YQH10.</title>
        <authorList>
            <person name="Liu Y."/>
            <person name="Zeng R."/>
        </authorList>
    </citation>
    <scope>NUCLEOTIDE SEQUENCE [LARGE SCALE GENOMIC DNA]</scope>
    <source>
        <strain evidence="13 14">YQH10</strain>
    </source>
</reference>
<dbReference type="PROSITE" id="PS52016">
    <property type="entry name" value="TONB_DEPENDENT_REC_3"/>
    <property type="match status" value="1"/>
</dbReference>
<keyword evidence="5 9" id="KW-0798">TonB box</keyword>
<feature type="signal peptide" evidence="10">
    <location>
        <begin position="1"/>
        <end position="21"/>
    </location>
</feature>
<dbReference type="EMBL" id="JPEO01000018">
    <property type="protein sequence ID" value="KFZ36449.1"/>
    <property type="molecule type" value="Genomic_DNA"/>
</dbReference>
<comment type="subcellular location">
    <subcellularLocation>
        <location evidence="1 8">Cell outer membrane</location>
        <topology evidence="1 8">Multi-pass membrane protein</topology>
    </subcellularLocation>
</comment>
<dbReference type="Gene3D" id="2.40.170.20">
    <property type="entry name" value="TonB-dependent receptor, beta-barrel domain"/>
    <property type="match status" value="1"/>
</dbReference>
<dbReference type="CDD" id="cd01347">
    <property type="entry name" value="ligand_gated_channel"/>
    <property type="match status" value="1"/>
</dbReference>
<evidence type="ECO:0000256" key="6">
    <source>
        <dbReference type="ARBA" id="ARBA00023136"/>
    </source>
</evidence>
<dbReference type="eggNOG" id="COG4206">
    <property type="taxonomic scope" value="Bacteria"/>
</dbReference>
<evidence type="ECO:0000256" key="5">
    <source>
        <dbReference type="ARBA" id="ARBA00023077"/>
    </source>
</evidence>
<dbReference type="PANTHER" id="PTHR30069">
    <property type="entry name" value="TONB-DEPENDENT OUTER MEMBRANE RECEPTOR"/>
    <property type="match status" value="1"/>
</dbReference>
<dbReference type="InterPro" id="IPR036942">
    <property type="entry name" value="Beta-barrel_TonB_sf"/>
</dbReference>
<dbReference type="GO" id="GO:0015344">
    <property type="term" value="F:siderophore uptake transmembrane transporter activity"/>
    <property type="evidence" value="ECO:0007669"/>
    <property type="project" value="TreeGrafter"/>
</dbReference>
<protein>
    <submittedName>
        <fullName evidence="13">TonB-dependent receptor</fullName>
    </submittedName>
</protein>
<keyword evidence="4 8" id="KW-0812">Transmembrane</keyword>
<organism evidence="13 14">
    <name type="scientific">Shewanella mangrovi</name>
    <dbReference type="NCBI Taxonomy" id="1515746"/>
    <lineage>
        <taxon>Bacteria</taxon>
        <taxon>Pseudomonadati</taxon>
        <taxon>Pseudomonadota</taxon>
        <taxon>Gammaproteobacteria</taxon>
        <taxon>Alteromonadales</taxon>
        <taxon>Shewanellaceae</taxon>
        <taxon>Shewanella</taxon>
    </lineage>
</organism>
<dbReference type="AlphaFoldDB" id="A0A094JEI8"/>